<gene>
    <name evidence="1" type="ORF">DAY19_10830</name>
</gene>
<evidence type="ECO:0000313" key="1">
    <source>
        <dbReference type="EMBL" id="RZF20475.1"/>
    </source>
</evidence>
<dbReference type="EMBL" id="QDKL01000003">
    <property type="protein sequence ID" value="RZF20475.1"/>
    <property type="molecule type" value="Genomic_DNA"/>
</dbReference>
<accession>A0ABY0ICY0</accession>
<sequence length="200" mass="23674">MSKAQYNISARIEYNEKALQHVVNRQVINQMNALRLYREFIESGIKDKEQERYLKILNAVSFDLVSLKNSPTNSYELDYHKLPEILDLKDESTLDQIYILLKYHIDSLYRVLNEYREIDKTPYVEPTDFKELMELRNIAKDENLMEHERIEKIAEGYNEILKGKNHYAYSSSSYQYFEEYKSDAEAAATGEALDHLLKLK</sequence>
<dbReference type="Proteomes" id="UP000443582">
    <property type="component" value="Unassembled WGS sequence"/>
</dbReference>
<protein>
    <submittedName>
        <fullName evidence="1">Uncharacterized protein</fullName>
    </submittedName>
</protein>
<organism evidence="1 2">
    <name type="scientific">Halobacteriovorax vibrionivorans</name>
    <dbReference type="NCBI Taxonomy" id="2152716"/>
    <lineage>
        <taxon>Bacteria</taxon>
        <taxon>Pseudomonadati</taxon>
        <taxon>Bdellovibrionota</taxon>
        <taxon>Bacteriovoracia</taxon>
        <taxon>Bacteriovoracales</taxon>
        <taxon>Halobacteriovoraceae</taxon>
        <taxon>Halobacteriovorax</taxon>
    </lineage>
</organism>
<reference evidence="2" key="1">
    <citation type="journal article" date="2019" name="Int. J. Syst. Evol. Microbiol.">
        <title>Halobacteriovorax valvorus sp. nov., a novel prokaryotic predator isolated from coastal seawater of China.</title>
        <authorList>
            <person name="Chen M.-X."/>
        </authorList>
    </citation>
    <scope>NUCLEOTIDE SEQUENCE [LARGE SCALE GENOMIC DNA]</scope>
    <source>
        <strain evidence="2">BL9</strain>
    </source>
</reference>
<dbReference type="RefSeq" id="WP_115362321.1">
    <property type="nucleotide sequence ID" value="NZ_QDKL01000003.1"/>
</dbReference>
<name>A0ABY0ICY0_9BACT</name>
<comment type="caution">
    <text evidence="1">The sequence shown here is derived from an EMBL/GenBank/DDBJ whole genome shotgun (WGS) entry which is preliminary data.</text>
</comment>
<keyword evidence="2" id="KW-1185">Reference proteome</keyword>
<proteinExistence type="predicted"/>
<evidence type="ECO:0000313" key="2">
    <source>
        <dbReference type="Proteomes" id="UP000443582"/>
    </source>
</evidence>